<sequence>MAEEGGCRVGGVPEVVGVERRKIRLRAAANCTATPWVALTAAAAPPGGQVRTTTNHFTIILHE</sequence>
<dbReference type="Gramene" id="MELO3C027367.2.1">
    <property type="protein sequence ID" value="MELO3C027367.2.1"/>
    <property type="gene ID" value="MELO3C027367.2"/>
</dbReference>
<reference evidence="1" key="1">
    <citation type="submission" date="2023-03" db="UniProtKB">
        <authorList>
            <consortium name="EnsemblPlants"/>
        </authorList>
    </citation>
    <scope>IDENTIFICATION</scope>
</reference>
<dbReference type="AlphaFoldDB" id="A0A9I9E0R7"/>
<name>A0A9I9E0R7_CUCME</name>
<proteinExistence type="predicted"/>
<organism evidence="1">
    <name type="scientific">Cucumis melo</name>
    <name type="common">Muskmelon</name>
    <dbReference type="NCBI Taxonomy" id="3656"/>
    <lineage>
        <taxon>Eukaryota</taxon>
        <taxon>Viridiplantae</taxon>
        <taxon>Streptophyta</taxon>
        <taxon>Embryophyta</taxon>
        <taxon>Tracheophyta</taxon>
        <taxon>Spermatophyta</taxon>
        <taxon>Magnoliopsida</taxon>
        <taxon>eudicotyledons</taxon>
        <taxon>Gunneridae</taxon>
        <taxon>Pentapetalae</taxon>
        <taxon>rosids</taxon>
        <taxon>fabids</taxon>
        <taxon>Cucurbitales</taxon>
        <taxon>Cucurbitaceae</taxon>
        <taxon>Benincaseae</taxon>
        <taxon>Cucumis</taxon>
    </lineage>
</organism>
<protein>
    <submittedName>
        <fullName evidence="1">Uncharacterized protein</fullName>
    </submittedName>
</protein>
<evidence type="ECO:0000313" key="1">
    <source>
        <dbReference type="EnsemblPlants" id="MELO3C027367.2.1"/>
    </source>
</evidence>
<dbReference type="EnsemblPlants" id="MELO3C027367.2.1">
    <property type="protein sequence ID" value="MELO3C027367.2.1"/>
    <property type="gene ID" value="MELO3C027367.2"/>
</dbReference>
<accession>A0A9I9E0R7</accession>